<evidence type="ECO:0000256" key="1">
    <source>
        <dbReference type="ARBA" id="ARBA00007665"/>
    </source>
</evidence>
<dbReference type="NCBIfam" id="TIGR00257">
    <property type="entry name" value="IMPACT_YIGZ"/>
    <property type="match status" value="1"/>
</dbReference>
<keyword evidence="5" id="KW-1185">Reference proteome</keyword>
<dbReference type="Pfam" id="PF01205">
    <property type="entry name" value="Impact_N"/>
    <property type="match status" value="1"/>
</dbReference>
<reference evidence="4 5" key="2">
    <citation type="journal article" date="2016" name="Microb. Ecol.">
        <title>Genome Characteristics of a Novel Type I Methanotroph (Sn10-6) Isolated from a Flooded Indian Rice Field.</title>
        <authorList>
            <person name="Rahalkar M.C."/>
            <person name="Pandit P.S."/>
            <person name="Dhakephalkar P.K."/>
            <person name="Pore S."/>
            <person name="Arora P."/>
            <person name="Kapse N."/>
        </authorList>
    </citation>
    <scope>NUCLEOTIDE SEQUENCE [LARGE SCALE GENOMIC DNA]</scope>
    <source>
        <strain evidence="4 5">Sn10-6</strain>
    </source>
</reference>
<accession>A0A0F3IK69</accession>
<dbReference type="InterPro" id="IPR015796">
    <property type="entry name" value="Impact_YigZ-like"/>
</dbReference>
<dbReference type="Proteomes" id="UP000033684">
    <property type="component" value="Unassembled WGS sequence"/>
</dbReference>
<reference evidence="5" key="1">
    <citation type="submission" date="2015-03" db="EMBL/GenBank/DDBJ databases">
        <title>Draft genome sequence of a novel methanotroph (Sn10-6) isolated from flooded ricefield rhizosphere in India.</title>
        <authorList>
            <person name="Pandit P.S."/>
            <person name="Pore S.D."/>
            <person name="Arora P."/>
            <person name="Kapse N.G."/>
            <person name="Dhakephalkar P.K."/>
            <person name="Rahalkar M.C."/>
        </authorList>
    </citation>
    <scope>NUCLEOTIDE SEQUENCE [LARGE SCALE GENOMIC DNA]</scope>
    <source>
        <strain evidence="5">Sn10-6</strain>
    </source>
</reference>
<dbReference type="InterPro" id="IPR020569">
    <property type="entry name" value="UPF0029_Impact_CS"/>
</dbReference>
<feature type="domain" description="Impact N-terminal" evidence="2">
    <location>
        <begin position="15"/>
        <end position="121"/>
    </location>
</feature>
<dbReference type="PATRIC" id="fig|1632867.3.peg.5241"/>
<comment type="similarity">
    <text evidence="1">Belongs to the IMPACT family.</text>
</comment>
<evidence type="ECO:0008006" key="6">
    <source>
        <dbReference type="Google" id="ProtNLM"/>
    </source>
</evidence>
<dbReference type="InterPro" id="IPR035647">
    <property type="entry name" value="EFG_III/V"/>
</dbReference>
<dbReference type="OrthoDB" id="9813771at2"/>
<dbReference type="Gene3D" id="3.30.70.240">
    <property type="match status" value="1"/>
</dbReference>
<dbReference type="AlphaFoldDB" id="A0A0F3IK69"/>
<dbReference type="InterPro" id="IPR015269">
    <property type="entry name" value="UPF0029_Impact_C"/>
</dbReference>
<feature type="domain" description="UPF0029" evidence="3">
    <location>
        <begin position="138"/>
        <end position="189"/>
    </location>
</feature>
<dbReference type="InterPro" id="IPR001498">
    <property type="entry name" value="Impact_N"/>
</dbReference>
<evidence type="ECO:0000259" key="2">
    <source>
        <dbReference type="Pfam" id="PF01205"/>
    </source>
</evidence>
<dbReference type="EMBL" id="LAJX01000073">
    <property type="protein sequence ID" value="KJV06943.1"/>
    <property type="molecule type" value="Genomic_DNA"/>
</dbReference>
<dbReference type="SUPFAM" id="SSF54211">
    <property type="entry name" value="Ribosomal protein S5 domain 2-like"/>
    <property type="match status" value="1"/>
</dbReference>
<gene>
    <name evidence="4" type="ORF">VZ94_08000</name>
</gene>
<proteinExistence type="inferred from homology"/>
<organism evidence="4 5">
    <name type="scientific">Methylocucumis oryzae</name>
    <dbReference type="NCBI Taxonomy" id="1632867"/>
    <lineage>
        <taxon>Bacteria</taxon>
        <taxon>Pseudomonadati</taxon>
        <taxon>Pseudomonadota</taxon>
        <taxon>Gammaproteobacteria</taxon>
        <taxon>Methylococcales</taxon>
        <taxon>Methylococcaceae</taxon>
        <taxon>Methylocucumis</taxon>
    </lineage>
</organism>
<dbReference type="PROSITE" id="PS00910">
    <property type="entry name" value="UPF0029"/>
    <property type="match status" value="1"/>
</dbReference>
<dbReference type="Pfam" id="PF09186">
    <property type="entry name" value="DUF1949"/>
    <property type="match status" value="1"/>
</dbReference>
<dbReference type="GO" id="GO:0032561">
    <property type="term" value="F:guanyl ribonucleotide binding"/>
    <property type="evidence" value="ECO:0007669"/>
    <property type="project" value="UniProtKB-ARBA"/>
</dbReference>
<dbReference type="PANTHER" id="PTHR16301">
    <property type="entry name" value="IMPACT-RELATED"/>
    <property type="match status" value="1"/>
</dbReference>
<dbReference type="RefSeq" id="WP_045778820.1">
    <property type="nucleotide sequence ID" value="NZ_LAJX01000073.1"/>
</dbReference>
<name>A0A0F3IK69_9GAMM</name>
<dbReference type="SUPFAM" id="SSF54980">
    <property type="entry name" value="EF-G C-terminal domain-like"/>
    <property type="match status" value="1"/>
</dbReference>
<dbReference type="GO" id="GO:0006446">
    <property type="term" value="P:regulation of translational initiation"/>
    <property type="evidence" value="ECO:0007669"/>
    <property type="project" value="TreeGrafter"/>
</dbReference>
<evidence type="ECO:0000313" key="4">
    <source>
        <dbReference type="EMBL" id="KJV06943.1"/>
    </source>
</evidence>
<dbReference type="PANTHER" id="PTHR16301:SF20">
    <property type="entry name" value="IMPACT FAMILY MEMBER YIGZ"/>
    <property type="match status" value="1"/>
</dbReference>
<dbReference type="Gene3D" id="3.30.230.30">
    <property type="entry name" value="Impact, N-terminal domain"/>
    <property type="match status" value="1"/>
</dbReference>
<sequence>MKLITKDYHYEELIKKSRFIGLLLPCDSETDAQAYIKHVNTDYADASHVVYAYRIKTSQGLVYRFYDAGEPSGTAGKPLLQQLEGKQLMNALLIVVRYFGGIKLGAGGLTRAYGNTARKVLEQAELMPFIEWLTLSMTLAYERLQQLEYTLKTLDGKILEQEFSGHIRLQVQLPKPSLAQFNTRFADAINSIQDNP</sequence>
<evidence type="ECO:0000259" key="3">
    <source>
        <dbReference type="Pfam" id="PF09186"/>
    </source>
</evidence>
<dbReference type="InterPro" id="IPR020568">
    <property type="entry name" value="Ribosomal_Su5_D2-typ_SF"/>
</dbReference>
<comment type="caution">
    <text evidence="4">The sequence shown here is derived from an EMBL/GenBank/DDBJ whole genome shotgun (WGS) entry which is preliminary data.</text>
</comment>
<dbReference type="InterPro" id="IPR023582">
    <property type="entry name" value="Impact"/>
</dbReference>
<protein>
    <recommendedName>
        <fullName evidence="6">YigZ family protein</fullName>
    </recommendedName>
</protein>
<dbReference type="GO" id="GO:0043168">
    <property type="term" value="F:anion binding"/>
    <property type="evidence" value="ECO:0007669"/>
    <property type="project" value="UniProtKB-ARBA"/>
</dbReference>
<dbReference type="InterPro" id="IPR036956">
    <property type="entry name" value="Impact_N_sf"/>
</dbReference>
<dbReference type="GO" id="GO:0005737">
    <property type="term" value="C:cytoplasm"/>
    <property type="evidence" value="ECO:0007669"/>
    <property type="project" value="TreeGrafter"/>
</dbReference>
<dbReference type="GO" id="GO:0017111">
    <property type="term" value="F:ribonucleoside triphosphate phosphatase activity"/>
    <property type="evidence" value="ECO:0007669"/>
    <property type="project" value="UniProtKB-ARBA"/>
</dbReference>
<evidence type="ECO:0000313" key="5">
    <source>
        <dbReference type="Proteomes" id="UP000033684"/>
    </source>
</evidence>